<name>A0A2M7G7K7_9BACT</name>
<reference evidence="2 3" key="1">
    <citation type="submission" date="2017-09" db="EMBL/GenBank/DDBJ databases">
        <title>Depth-based differentiation of microbial function through sediment-hosted aquifers and enrichment of novel symbionts in the deep terrestrial subsurface.</title>
        <authorList>
            <person name="Probst A.J."/>
            <person name="Ladd B."/>
            <person name="Jarett J.K."/>
            <person name="Geller-Mcgrath D.E."/>
            <person name="Sieber C.M."/>
            <person name="Emerson J.B."/>
            <person name="Anantharaman K."/>
            <person name="Thomas B.C."/>
            <person name="Malmstrom R."/>
            <person name="Stieglmeier M."/>
            <person name="Klingl A."/>
            <person name="Woyke T."/>
            <person name="Ryan C.M."/>
            <person name="Banfield J.F."/>
        </authorList>
    </citation>
    <scope>NUCLEOTIDE SEQUENCE [LARGE SCALE GENOMIC DNA]</scope>
    <source>
        <strain evidence="2">CG17_big_fil_post_rev_8_21_14_2_50_48_46</strain>
    </source>
</reference>
<feature type="signal peptide" evidence="1">
    <location>
        <begin position="1"/>
        <end position="16"/>
    </location>
</feature>
<dbReference type="Proteomes" id="UP000231019">
    <property type="component" value="Unassembled WGS sequence"/>
</dbReference>
<dbReference type="EMBL" id="PFFQ01000017">
    <property type="protein sequence ID" value="PIW17955.1"/>
    <property type="molecule type" value="Genomic_DNA"/>
</dbReference>
<comment type="caution">
    <text evidence="2">The sequence shown here is derived from an EMBL/GenBank/DDBJ whole genome shotgun (WGS) entry which is preliminary data.</text>
</comment>
<dbReference type="AlphaFoldDB" id="A0A2M7G7K7"/>
<proteinExistence type="predicted"/>
<gene>
    <name evidence="2" type="ORF">COW36_06670</name>
</gene>
<feature type="chain" id="PRO_5014643484" evidence="1">
    <location>
        <begin position="17"/>
        <end position="59"/>
    </location>
</feature>
<accession>A0A2M7G7K7</accession>
<organism evidence="2 3">
    <name type="scientific">bacterium (Candidatus Blackallbacteria) CG17_big_fil_post_rev_8_21_14_2_50_48_46</name>
    <dbReference type="NCBI Taxonomy" id="2014261"/>
    <lineage>
        <taxon>Bacteria</taxon>
        <taxon>Candidatus Blackallbacteria</taxon>
    </lineage>
</organism>
<evidence type="ECO:0000313" key="2">
    <source>
        <dbReference type="EMBL" id="PIW17955.1"/>
    </source>
</evidence>
<sequence length="59" mass="6427">MIFSAIALFMSFVLCAVAILASRTQTVEHYTYVTIQPALKPLPSQQASLPVFAEVPSNN</sequence>
<evidence type="ECO:0000313" key="3">
    <source>
        <dbReference type="Proteomes" id="UP000231019"/>
    </source>
</evidence>
<evidence type="ECO:0000256" key="1">
    <source>
        <dbReference type="SAM" id="SignalP"/>
    </source>
</evidence>
<keyword evidence="1" id="KW-0732">Signal</keyword>
<protein>
    <submittedName>
        <fullName evidence="2">Uncharacterized protein</fullName>
    </submittedName>
</protein>